<protein>
    <submittedName>
        <fullName evidence="2">Stage III sporulation AC/AD family protein</fullName>
    </submittedName>
</protein>
<dbReference type="InterPro" id="IPR025664">
    <property type="entry name" value="Spore_III_AC/AD"/>
</dbReference>
<feature type="transmembrane region" description="Helical" evidence="1">
    <location>
        <begin position="30"/>
        <end position="47"/>
    </location>
</feature>
<feature type="transmembrane region" description="Helical" evidence="1">
    <location>
        <begin position="106"/>
        <end position="127"/>
    </location>
</feature>
<evidence type="ECO:0000256" key="1">
    <source>
        <dbReference type="SAM" id="Phobius"/>
    </source>
</evidence>
<feature type="transmembrane region" description="Helical" evidence="1">
    <location>
        <begin position="6"/>
        <end position="23"/>
    </location>
</feature>
<keyword evidence="1" id="KW-0812">Transmembrane</keyword>
<proteinExistence type="predicted"/>
<dbReference type="Pfam" id="PF06686">
    <property type="entry name" value="SpoIIIAC"/>
    <property type="match status" value="2"/>
</dbReference>
<keyword evidence="1" id="KW-0472">Membrane</keyword>
<comment type="caution">
    <text evidence="2">The sequence shown here is derived from an EMBL/GenBank/DDBJ whole genome shotgun (WGS) entry which is preliminary data.</text>
</comment>
<reference evidence="2" key="2">
    <citation type="submission" date="2021-04" db="EMBL/GenBank/DDBJ databases">
        <authorList>
            <person name="Gilroy R."/>
        </authorList>
    </citation>
    <scope>NUCLEOTIDE SEQUENCE</scope>
    <source>
        <strain evidence="2">1068</strain>
    </source>
</reference>
<name>A0A9D2JU51_9FIRM</name>
<organism evidence="2 3">
    <name type="scientific">Candidatus Blautia pullicola</name>
    <dbReference type="NCBI Taxonomy" id="2838498"/>
    <lineage>
        <taxon>Bacteria</taxon>
        <taxon>Bacillati</taxon>
        <taxon>Bacillota</taxon>
        <taxon>Clostridia</taxon>
        <taxon>Lachnospirales</taxon>
        <taxon>Lachnospiraceae</taxon>
        <taxon>Blautia</taxon>
    </lineage>
</organism>
<feature type="transmembrane region" description="Helical" evidence="1">
    <location>
        <begin position="67"/>
        <end position="85"/>
    </location>
</feature>
<reference evidence="2" key="1">
    <citation type="journal article" date="2021" name="PeerJ">
        <title>Extensive microbial diversity within the chicken gut microbiome revealed by metagenomics and culture.</title>
        <authorList>
            <person name="Gilroy R."/>
            <person name="Ravi A."/>
            <person name="Getino M."/>
            <person name="Pursley I."/>
            <person name="Horton D.L."/>
            <person name="Alikhan N.F."/>
            <person name="Baker D."/>
            <person name="Gharbi K."/>
            <person name="Hall N."/>
            <person name="Watson M."/>
            <person name="Adriaenssens E.M."/>
            <person name="Foster-Nyarko E."/>
            <person name="Jarju S."/>
            <person name="Secka A."/>
            <person name="Antonio M."/>
            <person name="Oren A."/>
            <person name="Chaudhuri R.R."/>
            <person name="La Ragione R."/>
            <person name="Hildebrand F."/>
            <person name="Pallen M.J."/>
        </authorList>
    </citation>
    <scope>NUCLEOTIDE SEQUENCE</scope>
    <source>
        <strain evidence="2">1068</strain>
    </source>
</reference>
<evidence type="ECO:0000313" key="2">
    <source>
        <dbReference type="EMBL" id="HIZ66024.1"/>
    </source>
</evidence>
<sequence>MDVVKIVMLGFTGMFLGLVLKGSKPEYSMYISLAVGILIFMYMAQKLSYLFSSVLKIQDYLPLDEKYLATLLKVIGVTYIGQFSSNICKDAGYGAIAGQIEIFTKLYIMVLSLPVLLALLEAISGFLS</sequence>
<dbReference type="AlphaFoldDB" id="A0A9D2JU51"/>
<dbReference type="EMBL" id="DXBG01000206">
    <property type="protein sequence ID" value="HIZ66024.1"/>
    <property type="molecule type" value="Genomic_DNA"/>
</dbReference>
<accession>A0A9D2JU51</accession>
<evidence type="ECO:0000313" key="3">
    <source>
        <dbReference type="Proteomes" id="UP000824056"/>
    </source>
</evidence>
<gene>
    <name evidence="2" type="ORF">H9809_09040</name>
</gene>
<keyword evidence="1" id="KW-1133">Transmembrane helix</keyword>
<dbReference type="Proteomes" id="UP000824056">
    <property type="component" value="Unassembled WGS sequence"/>
</dbReference>